<keyword evidence="8" id="KW-0175">Coiled coil</keyword>
<protein>
    <submittedName>
        <fullName evidence="11">Outer membrane protein</fullName>
    </submittedName>
</protein>
<dbReference type="PANTHER" id="PTHR30026">
    <property type="entry name" value="OUTER MEMBRANE PROTEIN TOLC"/>
    <property type="match status" value="1"/>
</dbReference>
<dbReference type="Gene3D" id="1.20.1600.10">
    <property type="entry name" value="Outer membrane efflux proteins (OEP)"/>
    <property type="match status" value="1"/>
</dbReference>
<feature type="region of interest" description="Disordered" evidence="9">
    <location>
        <begin position="460"/>
        <end position="490"/>
    </location>
</feature>
<evidence type="ECO:0000256" key="4">
    <source>
        <dbReference type="ARBA" id="ARBA00022452"/>
    </source>
</evidence>
<evidence type="ECO:0000256" key="1">
    <source>
        <dbReference type="ARBA" id="ARBA00004442"/>
    </source>
</evidence>
<dbReference type="PANTHER" id="PTHR30026:SF20">
    <property type="entry name" value="OUTER MEMBRANE PROTEIN TOLC"/>
    <property type="match status" value="1"/>
</dbReference>
<evidence type="ECO:0000256" key="10">
    <source>
        <dbReference type="SAM" id="SignalP"/>
    </source>
</evidence>
<keyword evidence="12" id="KW-1185">Reference proteome</keyword>
<dbReference type="EMBL" id="SOAX01000008">
    <property type="protein sequence ID" value="TDT37006.1"/>
    <property type="molecule type" value="Genomic_DNA"/>
</dbReference>
<gene>
    <name evidence="11" type="ORF">DES49_2958</name>
</gene>
<comment type="caution">
    <text evidence="11">The sequence shown here is derived from an EMBL/GenBank/DDBJ whole genome shotgun (WGS) entry which is preliminary data.</text>
</comment>
<evidence type="ECO:0000256" key="7">
    <source>
        <dbReference type="ARBA" id="ARBA00023237"/>
    </source>
</evidence>
<dbReference type="Pfam" id="PF02321">
    <property type="entry name" value="OEP"/>
    <property type="match status" value="2"/>
</dbReference>
<dbReference type="InterPro" id="IPR010130">
    <property type="entry name" value="T1SS_OMP_TolC"/>
</dbReference>
<reference evidence="11 12" key="1">
    <citation type="submission" date="2019-03" db="EMBL/GenBank/DDBJ databases">
        <title>Genomic Encyclopedia of Type Strains, Phase IV (KMG-IV): sequencing the most valuable type-strain genomes for metagenomic binning, comparative biology and taxonomic classification.</title>
        <authorList>
            <person name="Goeker M."/>
        </authorList>
    </citation>
    <scope>NUCLEOTIDE SEQUENCE [LARGE SCALE GENOMIC DNA]</scope>
    <source>
        <strain evidence="11 12">DSM 15505</strain>
    </source>
</reference>
<keyword evidence="6" id="KW-0472">Membrane</keyword>
<feature type="chain" id="PRO_5020507097" evidence="10">
    <location>
        <begin position="24"/>
        <end position="490"/>
    </location>
</feature>
<dbReference type="AlphaFoldDB" id="A0A4R7JI79"/>
<evidence type="ECO:0000313" key="12">
    <source>
        <dbReference type="Proteomes" id="UP000295830"/>
    </source>
</evidence>
<evidence type="ECO:0000256" key="5">
    <source>
        <dbReference type="ARBA" id="ARBA00022692"/>
    </source>
</evidence>
<feature type="coiled-coil region" evidence="8">
    <location>
        <begin position="105"/>
        <end position="164"/>
    </location>
</feature>
<dbReference type="NCBIfam" id="TIGR01844">
    <property type="entry name" value="type_I_sec_TolC"/>
    <property type="match status" value="1"/>
</dbReference>
<dbReference type="RefSeq" id="WP_208297044.1">
    <property type="nucleotide sequence ID" value="NZ_SOAX01000008.1"/>
</dbReference>
<accession>A0A4R7JI79</accession>
<evidence type="ECO:0000256" key="9">
    <source>
        <dbReference type="SAM" id="MobiDB-lite"/>
    </source>
</evidence>
<dbReference type="GO" id="GO:0015562">
    <property type="term" value="F:efflux transmembrane transporter activity"/>
    <property type="evidence" value="ECO:0007669"/>
    <property type="project" value="InterPro"/>
</dbReference>
<proteinExistence type="inferred from homology"/>
<dbReference type="InterPro" id="IPR003423">
    <property type="entry name" value="OMP_efflux"/>
</dbReference>
<feature type="compositionally biased region" description="Polar residues" evidence="9">
    <location>
        <begin position="462"/>
        <end position="473"/>
    </location>
</feature>
<organism evidence="11 12">
    <name type="scientific">Halospina denitrificans</name>
    <dbReference type="NCBI Taxonomy" id="332522"/>
    <lineage>
        <taxon>Bacteria</taxon>
        <taxon>Pseudomonadati</taxon>
        <taxon>Pseudomonadota</taxon>
        <taxon>Gammaproteobacteria</taxon>
        <taxon>Halospina</taxon>
    </lineage>
</organism>
<evidence type="ECO:0000313" key="11">
    <source>
        <dbReference type="EMBL" id="TDT37006.1"/>
    </source>
</evidence>
<keyword evidence="3" id="KW-0813">Transport</keyword>
<evidence type="ECO:0000256" key="8">
    <source>
        <dbReference type="SAM" id="Coils"/>
    </source>
</evidence>
<keyword evidence="10" id="KW-0732">Signal</keyword>
<evidence type="ECO:0000256" key="6">
    <source>
        <dbReference type="ARBA" id="ARBA00023136"/>
    </source>
</evidence>
<dbReference type="InterPro" id="IPR051906">
    <property type="entry name" value="TolC-like"/>
</dbReference>
<feature type="signal peptide" evidence="10">
    <location>
        <begin position="1"/>
        <end position="23"/>
    </location>
</feature>
<comment type="similarity">
    <text evidence="2">Belongs to the outer membrane factor (OMF) (TC 1.B.17) family.</text>
</comment>
<sequence length="490" mass="54446">MKASRFHLILITAFMLPAGNAAAENLITVYEQALAYDSELAAARAVREAREAAVNESRAPLLPQINAYGESAYTDRVTGDVDITTHEYGVQLNQPLFRANAWFGYQASQQQSKAAAAELSRAEQALILEVAEQYFNVLRAQDELDTARAQEAALRRQWEQAQERYEVGLVATTEVEEARAGYDASQSQRIAAESQLDIERESLARLTGQFYEELERLSTDFPVTAPTPDSPEAWAEKALEQNWAIRAQSLAVEASQEQLKAARSEHLPTLDLFAGVSRQHQDYDTGTSGAGSQQAAFIDQDYPRTDARIGLSLNVPLYEGGGTSAGVRRGRAEADEARRNLDTTRRNVRLDTRSLFRRISTNMQTLRAQKQTIISRRSALDATRAGYDVGTRNIVEVLDAEQNYYVALRDFANARYDYVLNTLRLKQAAGTLSPQDLAELDRWLSASAPGIERLAREVTQEAEAQNGNDSNGNRRPVPSDAVVPMRDQQR</sequence>
<dbReference type="GO" id="GO:0015288">
    <property type="term" value="F:porin activity"/>
    <property type="evidence" value="ECO:0007669"/>
    <property type="project" value="TreeGrafter"/>
</dbReference>
<evidence type="ECO:0000256" key="2">
    <source>
        <dbReference type="ARBA" id="ARBA00007613"/>
    </source>
</evidence>
<dbReference type="Proteomes" id="UP000295830">
    <property type="component" value="Unassembled WGS sequence"/>
</dbReference>
<comment type="subcellular location">
    <subcellularLocation>
        <location evidence="1">Cell outer membrane</location>
    </subcellularLocation>
</comment>
<keyword evidence="4" id="KW-1134">Transmembrane beta strand</keyword>
<keyword evidence="5" id="KW-0812">Transmembrane</keyword>
<dbReference type="GO" id="GO:0009279">
    <property type="term" value="C:cell outer membrane"/>
    <property type="evidence" value="ECO:0007669"/>
    <property type="project" value="UniProtKB-SubCell"/>
</dbReference>
<dbReference type="GO" id="GO:1990281">
    <property type="term" value="C:efflux pump complex"/>
    <property type="evidence" value="ECO:0007669"/>
    <property type="project" value="TreeGrafter"/>
</dbReference>
<keyword evidence="7" id="KW-0998">Cell outer membrane</keyword>
<evidence type="ECO:0000256" key="3">
    <source>
        <dbReference type="ARBA" id="ARBA00022448"/>
    </source>
</evidence>
<dbReference type="SUPFAM" id="SSF56954">
    <property type="entry name" value="Outer membrane efflux proteins (OEP)"/>
    <property type="match status" value="1"/>
</dbReference>
<name>A0A4R7JI79_9GAMM</name>